<dbReference type="EMBL" id="LAZR01050226">
    <property type="protein sequence ID" value="KKK87837.1"/>
    <property type="molecule type" value="Genomic_DNA"/>
</dbReference>
<sequence length="127" mass="14563">MTPTQLSLKHMRKLGFLAVVTEKWNPFVPVKDNTRKCHVCKKGEGFGVRQDLFGFADIYAINPRTKDRVFIQTTTKHNAVARKLKILANKNLTTVLNSGHRVVVHGWMQTGDHKWGQYDLTEMEITL</sequence>
<gene>
    <name evidence="1" type="ORF">LCGC14_2749210</name>
</gene>
<organism evidence="1">
    <name type="scientific">marine sediment metagenome</name>
    <dbReference type="NCBI Taxonomy" id="412755"/>
    <lineage>
        <taxon>unclassified sequences</taxon>
        <taxon>metagenomes</taxon>
        <taxon>ecological metagenomes</taxon>
    </lineage>
</organism>
<evidence type="ECO:0000313" key="1">
    <source>
        <dbReference type="EMBL" id="KKK87837.1"/>
    </source>
</evidence>
<accession>A0A0F8Z259</accession>
<dbReference type="AlphaFoldDB" id="A0A0F8Z259"/>
<comment type="caution">
    <text evidence="1">The sequence shown here is derived from an EMBL/GenBank/DDBJ whole genome shotgun (WGS) entry which is preliminary data.</text>
</comment>
<proteinExistence type="predicted"/>
<protein>
    <submittedName>
        <fullName evidence="1">Uncharacterized protein</fullName>
    </submittedName>
</protein>
<name>A0A0F8Z259_9ZZZZ</name>
<reference evidence="1" key="1">
    <citation type="journal article" date="2015" name="Nature">
        <title>Complex archaea that bridge the gap between prokaryotes and eukaryotes.</title>
        <authorList>
            <person name="Spang A."/>
            <person name="Saw J.H."/>
            <person name="Jorgensen S.L."/>
            <person name="Zaremba-Niedzwiedzka K."/>
            <person name="Martijn J."/>
            <person name="Lind A.E."/>
            <person name="van Eijk R."/>
            <person name="Schleper C."/>
            <person name="Guy L."/>
            <person name="Ettema T.J."/>
        </authorList>
    </citation>
    <scope>NUCLEOTIDE SEQUENCE</scope>
</reference>